<organism evidence="12 13">
    <name type="scientific">Amphimedon queenslandica</name>
    <name type="common">Sponge</name>
    <dbReference type="NCBI Taxonomy" id="400682"/>
    <lineage>
        <taxon>Eukaryota</taxon>
        <taxon>Metazoa</taxon>
        <taxon>Porifera</taxon>
        <taxon>Demospongiae</taxon>
        <taxon>Heteroscleromorpha</taxon>
        <taxon>Haplosclerida</taxon>
        <taxon>Niphatidae</taxon>
        <taxon>Amphimedon</taxon>
    </lineage>
</organism>
<dbReference type="FunFam" id="3.10.250.10:FF:000001">
    <property type="entry name" value="Lysyl oxidase 4 isoform X1"/>
    <property type="match status" value="1"/>
</dbReference>
<dbReference type="SUPFAM" id="SSF56487">
    <property type="entry name" value="SRCR-like"/>
    <property type="match status" value="9"/>
</dbReference>
<feature type="domain" description="SRCR" evidence="11">
    <location>
        <begin position="411"/>
        <end position="511"/>
    </location>
</feature>
<feature type="domain" description="SRCR" evidence="11">
    <location>
        <begin position="524"/>
        <end position="625"/>
    </location>
</feature>
<keyword evidence="9" id="KW-0325">Glycoprotein</keyword>
<feature type="domain" description="SRCR" evidence="11">
    <location>
        <begin position="241"/>
        <end position="342"/>
    </location>
</feature>
<dbReference type="PROSITE" id="PS50287">
    <property type="entry name" value="SRCR_2"/>
    <property type="match status" value="9"/>
</dbReference>
<dbReference type="GO" id="GO:0016020">
    <property type="term" value="C:membrane"/>
    <property type="evidence" value="ECO:0007669"/>
    <property type="project" value="UniProtKB-SubCell"/>
</dbReference>
<feature type="domain" description="SRCR" evidence="11">
    <location>
        <begin position="749"/>
        <end position="852"/>
    </location>
</feature>
<feature type="domain" description="SRCR" evidence="11">
    <location>
        <begin position="633"/>
        <end position="735"/>
    </location>
</feature>
<dbReference type="AlphaFoldDB" id="A0AAN0JVV7"/>
<keyword evidence="7 10" id="KW-1015">Disulfide bond</keyword>
<dbReference type="FunFam" id="3.10.250.10:FF:000011">
    <property type="entry name" value="Scavenger receptor class A member 5"/>
    <property type="match status" value="1"/>
</dbReference>
<comment type="caution">
    <text evidence="10">Lacks conserved residue(s) required for the propagation of feature annotation.</text>
</comment>
<feature type="disulfide bond" evidence="10">
    <location>
        <begin position="480"/>
        <end position="490"/>
    </location>
</feature>
<keyword evidence="2" id="KW-0812">Transmembrane</keyword>
<dbReference type="PRINTS" id="PR00258">
    <property type="entry name" value="SPERACTRCPTR"/>
</dbReference>
<keyword evidence="3" id="KW-0732">Signal</keyword>
<evidence type="ECO:0000256" key="3">
    <source>
        <dbReference type="ARBA" id="ARBA00022729"/>
    </source>
</evidence>
<evidence type="ECO:0000256" key="4">
    <source>
        <dbReference type="ARBA" id="ARBA00022737"/>
    </source>
</evidence>
<dbReference type="InterPro" id="IPR001190">
    <property type="entry name" value="SRCR"/>
</dbReference>
<evidence type="ECO:0000313" key="13">
    <source>
        <dbReference type="Proteomes" id="UP000007879"/>
    </source>
</evidence>
<accession>A0AAN0JVV7</accession>
<feature type="disulfide bond" evidence="10">
    <location>
        <begin position="314"/>
        <end position="324"/>
    </location>
</feature>
<dbReference type="GeneID" id="109589396"/>
<evidence type="ECO:0000256" key="5">
    <source>
        <dbReference type="ARBA" id="ARBA00022989"/>
    </source>
</evidence>
<dbReference type="FunFam" id="3.10.250.10:FF:000016">
    <property type="entry name" value="Scavenger receptor cysteine-rich protein type 12"/>
    <property type="match status" value="2"/>
</dbReference>
<feature type="disulfide bond" evidence="10">
    <location>
        <begin position="820"/>
        <end position="830"/>
    </location>
</feature>
<keyword evidence="13" id="KW-1185">Reference proteome</keyword>
<dbReference type="EnsemblMetazoa" id="XM_020005486.1">
    <property type="protein sequence ID" value="XP_019861045.1"/>
    <property type="gene ID" value="LOC109589396"/>
</dbReference>
<dbReference type="InterPro" id="IPR036772">
    <property type="entry name" value="SRCR-like_dom_sf"/>
</dbReference>
<comment type="subcellular location">
    <subcellularLocation>
        <location evidence="1">Membrane</location>
        <topology evidence="1">Single-pass membrane protein</topology>
    </subcellularLocation>
</comment>
<evidence type="ECO:0000313" key="12">
    <source>
        <dbReference type="EnsemblMetazoa" id="XP_019861045.1"/>
    </source>
</evidence>
<dbReference type="PROSITE" id="PS00420">
    <property type="entry name" value="SRCR_1"/>
    <property type="match status" value="3"/>
</dbReference>
<reference evidence="13" key="1">
    <citation type="journal article" date="2010" name="Nature">
        <title>The Amphimedon queenslandica genome and the evolution of animal complexity.</title>
        <authorList>
            <person name="Srivastava M."/>
            <person name="Simakov O."/>
            <person name="Chapman J."/>
            <person name="Fahey B."/>
            <person name="Gauthier M.E."/>
            <person name="Mitros T."/>
            <person name="Richards G.S."/>
            <person name="Conaco C."/>
            <person name="Dacre M."/>
            <person name="Hellsten U."/>
            <person name="Larroux C."/>
            <person name="Putnam N.H."/>
            <person name="Stanke M."/>
            <person name="Adamska M."/>
            <person name="Darling A."/>
            <person name="Degnan S.M."/>
            <person name="Oakley T.H."/>
            <person name="Plachetzki D.C."/>
            <person name="Zhai Y."/>
            <person name="Adamski M."/>
            <person name="Calcino A."/>
            <person name="Cummins S.F."/>
            <person name="Goodstein D.M."/>
            <person name="Harris C."/>
            <person name="Jackson D.J."/>
            <person name="Leys S.P."/>
            <person name="Shu S."/>
            <person name="Woodcroft B.J."/>
            <person name="Vervoort M."/>
            <person name="Kosik K.S."/>
            <person name="Manning G."/>
            <person name="Degnan B.M."/>
            <person name="Rokhsar D.S."/>
        </authorList>
    </citation>
    <scope>NUCLEOTIDE SEQUENCE [LARGE SCALE GENOMIC DNA]</scope>
</reference>
<dbReference type="PANTHER" id="PTHR19331">
    <property type="entry name" value="SCAVENGER RECEPTOR DOMAIN-CONTAINING"/>
    <property type="match status" value="1"/>
</dbReference>
<evidence type="ECO:0000259" key="11">
    <source>
        <dbReference type="PROSITE" id="PS50287"/>
    </source>
</evidence>
<keyword evidence="4" id="KW-0677">Repeat</keyword>
<dbReference type="Gene3D" id="3.10.250.10">
    <property type="entry name" value="SRCR-like domain"/>
    <property type="match status" value="9"/>
</dbReference>
<name>A0AAN0JVV7_AMPQE</name>
<evidence type="ECO:0000256" key="10">
    <source>
        <dbReference type="PROSITE-ProRule" id="PRU00196"/>
    </source>
</evidence>
<dbReference type="Proteomes" id="UP000007879">
    <property type="component" value="Unassembled WGS sequence"/>
</dbReference>
<keyword evidence="8" id="KW-0675">Receptor</keyword>
<evidence type="ECO:0000256" key="1">
    <source>
        <dbReference type="ARBA" id="ARBA00004167"/>
    </source>
</evidence>
<evidence type="ECO:0000256" key="7">
    <source>
        <dbReference type="ARBA" id="ARBA00023157"/>
    </source>
</evidence>
<dbReference type="RefSeq" id="XP_019861045.1">
    <property type="nucleotide sequence ID" value="XM_020005486.1"/>
</dbReference>
<reference evidence="12" key="2">
    <citation type="submission" date="2024-06" db="UniProtKB">
        <authorList>
            <consortium name="EnsemblMetazoa"/>
        </authorList>
    </citation>
    <scope>IDENTIFICATION</scope>
</reference>
<feature type="disulfide bond" evidence="10">
    <location>
        <begin position="89"/>
        <end position="99"/>
    </location>
</feature>
<proteinExistence type="predicted"/>
<keyword evidence="5" id="KW-1133">Transmembrane helix</keyword>
<feature type="disulfide bond" evidence="10">
    <location>
        <begin position="701"/>
        <end position="711"/>
    </location>
</feature>
<dbReference type="FunFam" id="3.10.250.10:FF:000007">
    <property type="entry name" value="Soluble scavenger receptor cysteine-rich domain-containing protein SSC5D"/>
    <property type="match status" value="1"/>
</dbReference>
<dbReference type="PANTHER" id="PTHR19331:SF465">
    <property type="entry name" value="EGG PEPTIDE SPERACT RECEPTOR"/>
    <property type="match status" value="1"/>
</dbReference>
<dbReference type="Pfam" id="PF00530">
    <property type="entry name" value="SRCR"/>
    <property type="match status" value="8"/>
</dbReference>
<evidence type="ECO:0000256" key="8">
    <source>
        <dbReference type="ARBA" id="ARBA00023170"/>
    </source>
</evidence>
<evidence type="ECO:0000256" key="2">
    <source>
        <dbReference type="ARBA" id="ARBA00022692"/>
    </source>
</evidence>
<feature type="domain" description="SRCR" evidence="11">
    <location>
        <begin position="133"/>
        <end position="234"/>
    </location>
</feature>
<feature type="disulfide bond" evidence="10">
    <location>
        <begin position="436"/>
        <end position="500"/>
    </location>
</feature>
<feature type="disulfide bond" evidence="10">
    <location>
        <begin position="202"/>
        <end position="212"/>
    </location>
</feature>
<protein>
    <recommendedName>
        <fullName evidence="11">SRCR domain-containing protein</fullName>
    </recommendedName>
</protein>
<feature type="domain" description="SRCR" evidence="11">
    <location>
        <begin position="356"/>
        <end position="400"/>
    </location>
</feature>
<feature type="domain" description="SRCR" evidence="11">
    <location>
        <begin position="19"/>
        <end position="119"/>
    </location>
</feature>
<feature type="domain" description="SRCR" evidence="11">
    <location>
        <begin position="876"/>
        <end position="918"/>
    </location>
</feature>
<sequence length="925" mass="102650">GREYDASVRCEAPCTEWKIRLRGEDSHDSFGRVELCLNGTWGTICDNEWDDADASIVCKQLGYSPYGAIAKTSYYAEGWLPHSLYNLNCIGDESTLFNCSYEISGASCGSYDDAGVICQDINTIYSNCTDYDIRLVNGKMDNEGIIQICMNGVWGTFCFRDYYRLAASLICQEAGHNTGGDIYYAESPYASNFPILMEYVNCPEYATNMKQCNLRYYTKNSWCDVKYTAAIKCYNCTNGNIRLQPYRSSYNSDFIGRVEVCIDGIWGAMCSEFFTHNDAQIVCRHLGHTALGSLSVDYLNYDKYIPMHTIYFNCTGNESNLLDCPFVTQGKVCSDAASVACHDQNVEYSNCTNGQIRLYNKTVTLQGRVEICYNNVWFGLCSENSHYSYYAAVTICEVIGYTHEPCTDNEVRLSGSSMDWVGRIELCVERTWTTLCDKTWDLKDAAVICRQLGYSSYGAMPMYNCFTEGQLLFGITSIDCTGSENHILNCTHNGPALYNCESHNDAGVICQETVVVSNCTDGELRLVDGSGPHEGRVEVCVNQVWGTICSIGWSNEDANVICKQLGYLPFGGKARINSQYGPGAGPILMASVDCSGSEESILECSHRSCDIFSCSHYSDAGVTCERNCTNGDIRLGDESELKGRVEVCMNEIWSTICTSNWSQKEASVICFQLGYSKYGALAASDVHINYEWPIGIYLLNCTGYEKVLWRCMHYTRDDTNGEKCSQSNDASVFCMPNTTQYGNCADGDIRLIGGDTMNDGNVQLCYNNAWGSICDANWDNNDSNVACYKLGLQPFGSQFYVNNYYGVTENPSFVIGGLSCSGSEESLLDCPKQPNSFLLNCNNNDIAGVHCLGQIPVKILSITSGSSNCSCMHGTIRLKESTNYLIGEVEVCIRGVWSTVCGEEWDDRDAKVVCRITGSQWFNCT</sequence>
<evidence type="ECO:0000256" key="6">
    <source>
        <dbReference type="ARBA" id="ARBA00023136"/>
    </source>
</evidence>
<dbReference type="SMART" id="SM00202">
    <property type="entry name" value="SR"/>
    <property type="match status" value="7"/>
</dbReference>
<dbReference type="KEGG" id="aqu:109589396"/>
<evidence type="ECO:0000256" key="9">
    <source>
        <dbReference type="ARBA" id="ARBA00023180"/>
    </source>
</evidence>
<keyword evidence="6" id="KW-0472">Membrane</keyword>
<feature type="disulfide bond" evidence="10">
    <location>
        <begin position="449"/>
        <end position="510"/>
    </location>
</feature>
<feature type="disulfide bond" evidence="10">
    <location>
        <begin position="594"/>
        <end position="604"/>
    </location>
</feature>